<evidence type="ECO:0000256" key="3">
    <source>
        <dbReference type="ARBA" id="ARBA00022692"/>
    </source>
</evidence>
<dbReference type="InterPro" id="IPR051171">
    <property type="entry name" value="CaCA"/>
</dbReference>
<accession>A0A426Z0J9</accession>
<name>A0A426Z0J9_ENSVE</name>
<dbReference type="InterPro" id="IPR044880">
    <property type="entry name" value="NCX_ion-bd_dom_sf"/>
</dbReference>
<evidence type="ECO:0000256" key="1">
    <source>
        <dbReference type="ARBA" id="ARBA00004127"/>
    </source>
</evidence>
<dbReference type="EMBL" id="AMZH03009136">
    <property type="protein sequence ID" value="RRT57485.1"/>
    <property type="molecule type" value="Genomic_DNA"/>
</dbReference>
<evidence type="ECO:0000259" key="8">
    <source>
        <dbReference type="Pfam" id="PF01699"/>
    </source>
</evidence>
<dbReference type="GO" id="GO:0055085">
    <property type="term" value="P:transmembrane transport"/>
    <property type="evidence" value="ECO:0007669"/>
    <property type="project" value="InterPro"/>
</dbReference>
<feature type="transmembrane region" description="Helical" evidence="7">
    <location>
        <begin position="36"/>
        <end position="58"/>
    </location>
</feature>
<keyword evidence="4 7" id="KW-1133">Transmembrane helix</keyword>
<dbReference type="GO" id="GO:0012505">
    <property type="term" value="C:endomembrane system"/>
    <property type="evidence" value="ECO:0007669"/>
    <property type="project" value="UniProtKB-SubCell"/>
</dbReference>
<keyword evidence="3 7" id="KW-0812">Transmembrane</keyword>
<proteinExistence type="predicted"/>
<evidence type="ECO:0000313" key="10">
    <source>
        <dbReference type="Proteomes" id="UP000287651"/>
    </source>
</evidence>
<evidence type="ECO:0000256" key="2">
    <source>
        <dbReference type="ARBA" id="ARBA00022448"/>
    </source>
</evidence>
<reference evidence="9 10" key="1">
    <citation type="journal article" date="2014" name="Agronomy (Basel)">
        <title>A Draft Genome Sequence for Ensete ventricosum, the Drought-Tolerant Tree Against Hunger.</title>
        <authorList>
            <person name="Harrison J."/>
            <person name="Moore K.A."/>
            <person name="Paszkiewicz K."/>
            <person name="Jones T."/>
            <person name="Grant M."/>
            <person name="Ambacheew D."/>
            <person name="Muzemil S."/>
            <person name="Studholme D.J."/>
        </authorList>
    </citation>
    <scope>NUCLEOTIDE SEQUENCE [LARGE SCALE GENOMIC DNA]</scope>
</reference>
<keyword evidence="2" id="KW-0813">Transport</keyword>
<comment type="caution">
    <text evidence="9">The sequence shown here is derived from an EMBL/GenBank/DDBJ whole genome shotgun (WGS) entry which is preliminary data.</text>
</comment>
<dbReference type="GO" id="GO:0016020">
    <property type="term" value="C:membrane"/>
    <property type="evidence" value="ECO:0007669"/>
    <property type="project" value="InterPro"/>
</dbReference>
<evidence type="ECO:0000256" key="4">
    <source>
        <dbReference type="ARBA" id="ARBA00022989"/>
    </source>
</evidence>
<protein>
    <recommendedName>
        <fullName evidence="8">Sodium/calcium exchanger membrane region domain-containing protein</fullName>
    </recommendedName>
</protein>
<gene>
    <name evidence="9" type="ORF">B296_00043290</name>
</gene>
<keyword evidence="6 7" id="KW-0472">Membrane</keyword>
<comment type="subcellular location">
    <subcellularLocation>
        <location evidence="1">Endomembrane system</location>
        <topology evidence="1">Multi-pass membrane protein</topology>
    </subcellularLocation>
</comment>
<evidence type="ECO:0000256" key="6">
    <source>
        <dbReference type="ARBA" id="ARBA00023136"/>
    </source>
</evidence>
<sequence>MNVAGTLGFRNTSSHERCESYIVFHAETSLSNGTRAFLYFVALAYCFVGLSSITARFFKSMENIVKHTRQIVEIDPSTGTELIKYEKVWNYTIADITLLAFGTSFPQISLAIIDSIQNIGQLNAGGLGPGTLVGSAAFDLFPIHAVCVVVPKAGTLKKISDIGVWLVELFWSFWAYVWLYIILEVTYCY</sequence>
<evidence type="ECO:0000256" key="7">
    <source>
        <dbReference type="SAM" id="Phobius"/>
    </source>
</evidence>
<dbReference type="InterPro" id="IPR004837">
    <property type="entry name" value="NaCa_Exmemb"/>
</dbReference>
<evidence type="ECO:0000313" key="9">
    <source>
        <dbReference type="EMBL" id="RRT57485.1"/>
    </source>
</evidence>
<organism evidence="9 10">
    <name type="scientific">Ensete ventricosum</name>
    <name type="common">Abyssinian banana</name>
    <name type="synonym">Musa ensete</name>
    <dbReference type="NCBI Taxonomy" id="4639"/>
    <lineage>
        <taxon>Eukaryota</taxon>
        <taxon>Viridiplantae</taxon>
        <taxon>Streptophyta</taxon>
        <taxon>Embryophyta</taxon>
        <taxon>Tracheophyta</taxon>
        <taxon>Spermatophyta</taxon>
        <taxon>Magnoliopsida</taxon>
        <taxon>Liliopsida</taxon>
        <taxon>Zingiberales</taxon>
        <taxon>Musaceae</taxon>
        <taxon>Ensete</taxon>
    </lineage>
</organism>
<dbReference type="Pfam" id="PF01699">
    <property type="entry name" value="Na_Ca_ex"/>
    <property type="match status" value="1"/>
</dbReference>
<dbReference type="PANTHER" id="PTHR11878">
    <property type="entry name" value="SODIUM/CALCIUM EXCHANGER"/>
    <property type="match status" value="1"/>
</dbReference>
<feature type="transmembrane region" description="Helical" evidence="7">
    <location>
        <begin position="162"/>
        <end position="183"/>
    </location>
</feature>
<dbReference type="Gene3D" id="1.20.1420.30">
    <property type="entry name" value="NCX, central ion-binding region"/>
    <property type="match status" value="1"/>
</dbReference>
<dbReference type="AlphaFoldDB" id="A0A426Z0J9"/>
<dbReference type="PANTHER" id="PTHR11878:SF65">
    <property type="entry name" value="NA_CA-EXCHANGE PROTEIN, ISOFORM G"/>
    <property type="match status" value="1"/>
</dbReference>
<dbReference type="GO" id="GO:0030001">
    <property type="term" value="P:metal ion transport"/>
    <property type="evidence" value="ECO:0007669"/>
    <property type="project" value="TreeGrafter"/>
</dbReference>
<dbReference type="Proteomes" id="UP000287651">
    <property type="component" value="Unassembled WGS sequence"/>
</dbReference>
<feature type="domain" description="Sodium/calcium exchanger membrane region" evidence="8">
    <location>
        <begin position="39"/>
        <end position="183"/>
    </location>
</feature>
<keyword evidence="5" id="KW-0406">Ion transport</keyword>
<evidence type="ECO:0000256" key="5">
    <source>
        <dbReference type="ARBA" id="ARBA00023065"/>
    </source>
</evidence>